<dbReference type="Pfam" id="PF23302">
    <property type="entry name" value="HTH_DNAJC9"/>
    <property type="match status" value="1"/>
</dbReference>
<sequence>MHWARFRVGARRVTSQPRSSQNFVIARLGPASEPASTTFLRLTPLPPITWARKFTIQTFDCDPSPLQSLQLSFTIPKTFKHKSMSENQGASYAIFNTDSDTPPDLYGVLGLASSKASEAEIRTAYRRQALKFHPDKLAASLTSAQQIESRHKFDQVGLAYKILSDQKLRERYDQTGRIDENPFFDGLDDEASWTAYFKDLWSGEVNSQTIEEFTQKYRGSDEERNDLHDNYLQFNGSLPDILSHTMCATDDCEPRLIQRIDESIKAGTLPSMPNWDKTKKDQKARESRQKRAKKEAKEADELAKQLGVHDKLFNARSSSAQMGANGEPAHEASEEALKALIQSNAKQKHESLIAKLEAKALAENKKPSKNQKSTKVSKKQTKASERKDPSQNNEPEGTRELQPSEKEFYKQKAKLEARGKKYNLIQNQNESSSSAIPVKEGSSRAKRRKT</sequence>
<feature type="compositionally biased region" description="Basic and acidic residues" evidence="1">
    <location>
        <begin position="276"/>
        <end position="303"/>
    </location>
</feature>
<dbReference type="Gene3D" id="1.10.287.110">
    <property type="entry name" value="DnaJ domain"/>
    <property type="match status" value="1"/>
</dbReference>
<dbReference type="AlphaFoldDB" id="A0A9Q3CRV8"/>
<evidence type="ECO:0000313" key="3">
    <source>
        <dbReference type="EMBL" id="MBW0487352.1"/>
    </source>
</evidence>
<dbReference type="PRINTS" id="PR00625">
    <property type="entry name" value="JDOMAIN"/>
</dbReference>
<gene>
    <name evidence="3" type="ORF">O181_027067</name>
</gene>
<feature type="compositionally biased region" description="Basic and acidic residues" evidence="1">
    <location>
        <begin position="396"/>
        <end position="419"/>
    </location>
</feature>
<protein>
    <recommendedName>
        <fullName evidence="2">J domain-containing protein</fullName>
    </recommendedName>
</protein>
<comment type="caution">
    <text evidence="3">The sequence shown here is derived from an EMBL/GenBank/DDBJ whole genome shotgun (WGS) entry which is preliminary data.</text>
</comment>
<feature type="region of interest" description="Disordered" evidence="1">
    <location>
        <begin position="267"/>
        <end position="303"/>
    </location>
</feature>
<dbReference type="EMBL" id="AVOT02009088">
    <property type="protein sequence ID" value="MBW0487352.1"/>
    <property type="molecule type" value="Genomic_DNA"/>
</dbReference>
<dbReference type="InterPro" id="IPR052594">
    <property type="entry name" value="J_domain-containing_protein"/>
</dbReference>
<feature type="domain" description="J" evidence="2">
    <location>
        <begin position="104"/>
        <end position="176"/>
    </location>
</feature>
<feature type="compositionally biased region" description="Polar residues" evidence="1">
    <location>
        <begin position="424"/>
        <end position="435"/>
    </location>
</feature>
<dbReference type="Pfam" id="PF00226">
    <property type="entry name" value="DnaJ"/>
    <property type="match status" value="1"/>
</dbReference>
<keyword evidence="4" id="KW-1185">Reference proteome</keyword>
<feature type="region of interest" description="Disordered" evidence="1">
    <location>
        <begin position="358"/>
        <end position="450"/>
    </location>
</feature>
<dbReference type="OrthoDB" id="110024at2759"/>
<dbReference type="InterPro" id="IPR001623">
    <property type="entry name" value="DnaJ_domain"/>
</dbReference>
<dbReference type="InterPro" id="IPR056453">
    <property type="entry name" value="HTH_DNAJC9"/>
</dbReference>
<organism evidence="3 4">
    <name type="scientific">Austropuccinia psidii MF-1</name>
    <dbReference type="NCBI Taxonomy" id="1389203"/>
    <lineage>
        <taxon>Eukaryota</taxon>
        <taxon>Fungi</taxon>
        <taxon>Dikarya</taxon>
        <taxon>Basidiomycota</taxon>
        <taxon>Pucciniomycotina</taxon>
        <taxon>Pucciniomycetes</taxon>
        <taxon>Pucciniales</taxon>
        <taxon>Sphaerophragmiaceae</taxon>
        <taxon>Austropuccinia</taxon>
    </lineage>
</organism>
<dbReference type="CDD" id="cd06257">
    <property type="entry name" value="DnaJ"/>
    <property type="match status" value="1"/>
</dbReference>
<accession>A0A9Q3CRV8</accession>
<dbReference type="GO" id="GO:0005634">
    <property type="term" value="C:nucleus"/>
    <property type="evidence" value="ECO:0007669"/>
    <property type="project" value="TreeGrafter"/>
</dbReference>
<dbReference type="Proteomes" id="UP000765509">
    <property type="component" value="Unassembled WGS sequence"/>
</dbReference>
<proteinExistence type="predicted"/>
<dbReference type="SUPFAM" id="SSF46565">
    <property type="entry name" value="Chaperone J-domain"/>
    <property type="match status" value="1"/>
</dbReference>
<evidence type="ECO:0000313" key="4">
    <source>
        <dbReference type="Proteomes" id="UP000765509"/>
    </source>
</evidence>
<reference evidence="3" key="1">
    <citation type="submission" date="2021-03" db="EMBL/GenBank/DDBJ databases">
        <title>Draft genome sequence of rust myrtle Austropuccinia psidii MF-1, a brazilian biotype.</title>
        <authorList>
            <person name="Quecine M.C."/>
            <person name="Pachon D.M.R."/>
            <person name="Bonatelli M.L."/>
            <person name="Correr F.H."/>
            <person name="Franceschini L.M."/>
            <person name="Leite T.F."/>
            <person name="Margarido G.R.A."/>
            <person name="Almeida C.A."/>
            <person name="Ferrarezi J.A."/>
            <person name="Labate C.A."/>
        </authorList>
    </citation>
    <scope>NUCLEOTIDE SEQUENCE</scope>
    <source>
        <strain evidence="3">MF-1</strain>
    </source>
</reference>
<dbReference type="PANTHER" id="PTHR44144">
    <property type="entry name" value="DNAJ HOMOLOG SUBFAMILY C MEMBER 9"/>
    <property type="match status" value="1"/>
</dbReference>
<dbReference type="PANTHER" id="PTHR44144:SF1">
    <property type="entry name" value="DNAJ HOMOLOG SUBFAMILY C MEMBER 9"/>
    <property type="match status" value="1"/>
</dbReference>
<evidence type="ECO:0000256" key="1">
    <source>
        <dbReference type="SAM" id="MobiDB-lite"/>
    </source>
</evidence>
<dbReference type="PROSITE" id="PS50076">
    <property type="entry name" value="DNAJ_2"/>
    <property type="match status" value="1"/>
</dbReference>
<name>A0A9Q3CRV8_9BASI</name>
<dbReference type="SMART" id="SM00271">
    <property type="entry name" value="DnaJ"/>
    <property type="match status" value="1"/>
</dbReference>
<evidence type="ECO:0000259" key="2">
    <source>
        <dbReference type="PROSITE" id="PS50076"/>
    </source>
</evidence>
<dbReference type="InterPro" id="IPR036869">
    <property type="entry name" value="J_dom_sf"/>
</dbReference>
<dbReference type="GO" id="GO:0031072">
    <property type="term" value="F:heat shock protein binding"/>
    <property type="evidence" value="ECO:0007669"/>
    <property type="project" value="TreeGrafter"/>
</dbReference>
<dbReference type="GO" id="GO:0005737">
    <property type="term" value="C:cytoplasm"/>
    <property type="evidence" value="ECO:0007669"/>
    <property type="project" value="TreeGrafter"/>
</dbReference>